<organism evidence="14">
    <name type="scientific">Nippostrongylus brasiliensis</name>
    <name type="common">Rat hookworm</name>
    <dbReference type="NCBI Taxonomy" id="27835"/>
    <lineage>
        <taxon>Eukaryota</taxon>
        <taxon>Metazoa</taxon>
        <taxon>Ecdysozoa</taxon>
        <taxon>Nematoda</taxon>
        <taxon>Chromadorea</taxon>
        <taxon>Rhabditida</taxon>
        <taxon>Rhabditina</taxon>
        <taxon>Rhabditomorpha</taxon>
        <taxon>Strongyloidea</taxon>
        <taxon>Heligmosomidae</taxon>
        <taxon>Nippostrongylus</taxon>
    </lineage>
</organism>
<dbReference type="GO" id="GO:0000977">
    <property type="term" value="F:RNA polymerase II transcription regulatory region sequence-specific DNA binding"/>
    <property type="evidence" value="ECO:0007669"/>
    <property type="project" value="TreeGrafter"/>
</dbReference>
<dbReference type="GO" id="GO:0000122">
    <property type="term" value="P:negative regulation of transcription by RNA polymerase II"/>
    <property type="evidence" value="ECO:0007669"/>
    <property type="project" value="TreeGrafter"/>
</dbReference>
<reference evidence="14" key="1">
    <citation type="submission" date="2017-02" db="UniProtKB">
        <authorList>
            <consortium name="WormBaseParasite"/>
        </authorList>
    </citation>
    <scope>IDENTIFICATION</scope>
</reference>
<dbReference type="WBParaSite" id="NBR_0000154601-mRNA-1">
    <property type="protein sequence ID" value="NBR_0000154601-mRNA-1"/>
    <property type="gene ID" value="NBR_0000154601"/>
</dbReference>
<evidence type="ECO:0000256" key="8">
    <source>
        <dbReference type="ARBA" id="ARBA00023163"/>
    </source>
</evidence>
<sequence>CDKVCNRLLACGEHRCTQICHEGDCSPCEVTFVQKKKHRCRALCHSGDCPPCELTTSVICRCKQVKRTLPCSEYVQFADGGEFLCERRCKKRKSCGIHKCQELCCVQSEHLCLQVCNKRLSCGLHLCESICHAGLCPRCLNSSFEEQYCHCGRTMRPPPVPCGAPLPECYEPCARPHSCNHPVTHRCHGEERCPPCTALVERMCYGKHEEAISFTLPLQLRKNIPCHIDAVSCGRLCDKPLGCGVHNCTRNCHAGDCMKEGEKCTKPCKVLRQSCEHPCALPCHGTEPCPESECRFPLNVTCECGKRKSILKCSEFEKVIARLRAVEAEDSEGDPSNTAAGVGTLKRSASTEKLNCLPCDDDCKKVARNKKLAEALQLVTDENGMLEREPTITFTEYMKAELRTNAAFVCEIEKTFMELLEKIEDPTFLGSSLNHNFRPMSVELRRFIHEYAEFFSIDTVSVDDPPKRSIIATAKRGISRAPLVLLTSLQKYPNMLKSSGSVTLKSGFGDDSKKKSEQSEQESSSTSSMKALRGARLFKKRVAPQIARPSPLPQFNHFAVLLSDDEDTPSPQANQTSRPAPYQNLMLEKDPDWWSDDEEPLSGESGEYDEIESLMNDLVLEVCKSEEPDTCKNCKDSWSDDE</sequence>
<evidence type="ECO:0000256" key="4">
    <source>
        <dbReference type="ARBA" id="ARBA00022737"/>
    </source>
</evidence>
<name>A0A0N4XG94_NIPBR</name>
<comment type="similarity">
    <text evidence="2">Belongs to the NFX1 family.</text>
</comment>
<dbReference type="Pfam" id="PF01422">
    <property type="entry name" value="zf-NF-X1"/>
    <property type="match status" value="5"/>
</dbReference>
<dbReference type="GO" id="GO:0000981">
    <property type="term" value="F:DNA-binding transcription factor activity, RNA polymerase II-specific"/>
    <property type="evidence" value="ECO:0007669"/>
    <property type="project" value="TreeGrafter"/>
</dbReference>
<evidence type="ECO:0000256" key="1">
    <source>
        <dbReference type="ARBA" id="ARBA00004123"/>
    </source>
</evidence>
<dbReference type="InterPro" id="IPR034078">
    <property type="entry name" value="NFX1_fam"/>
</dbReference>
<evidence type="ECO:0000256" key="9">
    <source>
        <dbReference type="ARBA" id="ARBA00023242"/>
    </source>
</evidence>
<dbReference type="OMA" id="SRHRTYR"/>
<feature type="compositionally biased region" description="Basic and acidic residues" evidence="10">
    <location>
        <begin position="508"/>
        <end position="518"/>
    </location>
</feature>
<evidence type="ECO:0000256" key="7">
    <source>
        <dbReference type="ARBA" id="ARBA00023015"/>
    </source>
</evidence>
<keyword evidence="4" id="KW-0677">Repeat</keyword>
<evidence type="ECO:0000256" key="6">
    <source>
        <dbReference type="ARBA" id="ARBA00022833"/>
    </source>
</evidence>
<dbReference type="SUPFAM" id="SSF82708">
    <property type="entry name" value="R3H domain"/>
    <property type="match status" value="1"/>
</dbReference>
<accession>A0A0N4XG94</accession>
<dbReference type="Pfam" id="PF01424">
    <property type="entry name" value="R3H"/>
    <property type="match status" value="1"/>
</dbReference>
<dbReference type="SMART" id="SM00438">
    <property type="entry name" value="ZnF_NFX"/>
    <property type="match status" value="7"/>
</dbReference>
<dbReference type="CDD" id="cd06008">
    <property type="entry name" value="NF-X1-zinc-finger"/>
    <property type="match status" value="3"/>
</dbReference>
<dbReference type="PANTHER" id="PTHR12360">
    <property type="entry name" value="NUCLEAR TRANSCRIPTION FACTOR, X-BOX BINDING 1 NFX1"/>
    <property type="match status" value="1"/>
</dbReference>
<evidence type="ECO:0000313" key="13">
    <source>
        <dbReference type="Proteomes" id="UP000271162"/>
    </source>
</evidence>
<feature type="domain" description="R3H" evidence="11">
    <location>
        <begin position="406"/>
        <end position="476"/>
    </location>
</feature>
<dbReference type="STRING" id="27835.A0A0N4XG94"/>
<dbReference type="SMART" id="SM00393">
    <property type="entry name" value="R3H"/>
    <property type="match status" value="1"/>
</dbReference>
<comment type="subcellular location">
    <subcellularLocation>
        <location evidence="1">Nucleus</location>
    </subcellularLocation>
</comment>
<evidence type="ECO:0000256" key="2">
    <source>
        <dbReference type="ARBA" id="ARBA00007269"/>
    </source>
</evidence>
<gene>
    <name evidence="12" type="ORF">NBR_LOCUS1547</name>
</gene>
<dbReference type="GO" id="GO:0005634">
    <property type="term" value="C:nucleus"/>
    <property type="evidence" value="ECO:0007669"/>
    <property type="project" value="UniProtKB-SubCell"/>
</dbReference>
<dbReference type="Proteomes" id="UP000271162">
    <property type="component" value="Unassembled WGS sequence"/>
</dbReference>
<dbReference type="EMBL" id="UYSL01001287">
    <property type="protein sequence ID" value="VDL65057.1"/>
    <property type="molecule type" value="Genomic_DNA"/>
</dbReference>
<feature type="region of interest" description="Disordered" evidence="10">
    <location>
        <begin position="564"/>
        <end position="605"/>
    </location>
</feature>
<keyword evidence="3" id="KW-0479">Metal-binding</keyword>
<dbReference type="InterPro" id="IPR001374">
    <property type="entry name" value="R3H_dom"/>
</dbReference>
<keyword evidence="5" id="KW-0863">Zinc-finger</keyword>
<dbReference type="InterPro" id="IPR036867">
    <property type="entry name" value="R3H_dom_sf"/>
</dbReference>
<keyword evidence="9" id="KW-0539">Nucleus</keyword>
<keyword evidence="7" id="KW-0805">Transcription regulation</keyword>
<feature type="region of interest" description="Disordered" evidence="10">
    <location>
        <begin position="506"/>
        <end position="530"/>
    </location>
</feature>
<dbReference type="Gene3D" id="3.30.1370.50">
    <property type="entry name" value="R3H-like domain"/>
    <property type="match status" value="1"/>
</dbReference>
<dbReference type="InterPro" id="IPR000967">
    <property type="entry name" value="Znf_NFX1"/>
</dbReference>
<keyword evidence="8" id="KW-0804">Transcription</keyword>
<dbReference type="PROSITE" id="PS51061">
    <property type="entry name" value="R3H"/>
    <property type="match status" value="1"/>
</dbReference>
<evidence type="ECO:0000259" key="11">
    <source>
        <dbReference type="PROSITE" id="PS51061"/>
    </source>
</evidence>
<dbReference type="AlphaFoldDB" id="A0A0N4XG94"/>
<proteinExistence type="inferred from homology"/>
<feature type="compositionally biased region" description="Acidic residues" evidence="10">
    <location>
        <begin position="593"/>
        <end position="605"/>
    </location>
</feature>
<evidence type="ECO:0000256" key="5">
    <source>
        <dbReference type="ARBA" id="ARBA00022771"/>
    </source>
</evidence>
<dbReference type="PANTHER" id="PTHR12360:SF12">
    <property type="entry name" value="TRANSCRIPTIONAL REPRESSOR NF-X1"/>
    <property type="match status" value="1"/>
</dbReference>
<reference evidence="12 13" key="2">
    <citation type="submission" date="2018-11" db="EMBL/GenBank/DDBJ databases">
        <authorList>
            <consortium name="Pathogen Informatics"/>
        </authorList>
    </citation>
    <scope>NUCLEOTIDE SEQUENCE [LARGE SCALE GENOMIC DNA]</scope>
</reference>
<dbReference type="GO" id="GO:0008270">
    <property type="term" value="F:zinc ion binding"/>
    <property type="evidence" value="ECO:0007669"/>
    <property type="project" value="UniProtKB-KW"/>
</dbReference>
<evidence type="ECO:0000313" key="12">
    <source>
        <dbReference type="EMBL" id="VDL65057.1"/>
    </source>
</evidence>
<feature type="compositionally biased region" description="Polar residues" evidence="10">
    <location>
        <begin position="569"/>
        <end position="578"/>
    </location>
</feature>
<keyword evidence="13" id="KW-1185">Reference proteome</keyword>
<evidence type="ECO:0000256" key="3">
    <source>
        <dbReference type="ARBA" id="ARBA00022723"/>
    </source>
</evidence>
<protein>
    <submittedName>
        <fullName evidence="14">R3H domain-containing protein</fullName>
    </submittedName>
</protein>
<evidence type="ECO:0000313" key="14">
    <source>
        <dbReference type="WBParaSite" id="NBR_0000154601-mRNA-1"/>
    </source>
</evidence>
<evidence type="ECO:0000256" key="10">
    <source>
        <dbReference type="SAM" id="MobiDB-lite"/>
    </source>
</evidence>
<keyword evidence="6" id="KW-0862">Zinc</keyword>